<sequence length="369" mass="42751">MNLLIIGVVLFGATVHQSTAHNYEELLAKFNYERREYAKANNIPNMYKLEWNDELARVVVGYGDYKPNFRYVPAGRNKDAMRFDNWAESLEWAYSKKSDVDEVEEIQELSRMEESSPLLVLERFTSSIRGIGCYPLPTNYTTSNFHNVYSSICLIGPNATHGYVELLAKLNYERREFAKAMNISNMYKLKWSESLAETGKNMPKEWRGLQPNYRYFFVGRNKDAMDLDNKLFNWTEYYMMNDSPAFTKWSEKNENYTVFRFEPLLPLQTRIGCASVHKQMSYRGYRRQLYAEYSSQCLIGPQRSFHTVKYGPPGSDCGDDDVEDGLCVSKLDGDIEAFGSPPPSLGETVHEETTPSDDDDDMEVNWKRL</sequence>
<protein>
    <submittedName>
        <fullName evidence="3">Uncharacterized protein</fullName>
    </submittedName>
</protein>
<evidence type="ECO:0000313" key="4">
    <source>
        <dbReference type="Proteomes" id="UP000483820"/>
    </source>
</evidence>
<evidence type="ECO:0000256" key="1">
    <source>
        <dbReference type="SAM" id="MobiDB-lite"/>
    </source>
</evidence>
<evidence type="ECO:0000256" key="2">
    <source>
        <dbReference type="SAM" id="SignalP"/>
    </source>
</evidence>
<dbReference type="CTD" id="9801639"/>
<dbReference type="AlphaFoldDB" id="A0A6A5GDM3"/>
<keyword evidence="2" id="KW-0732">Signal</keyword>
<dbReference type="GeneID" id="9801639"/>
<dbReference type="Proteomes" id="UP000483820">
    <property type="component" value="Chromosome V"/>
</dbReference>
<dbReference type="InterPro" id="IPR035940">
    <property type="entry name" value="CAP_sf"/>
</dbReference>
<comment type="caution">
    <text evidence="3">The sequence shown here is derived from an EMBL/GenBank/DDBJ whole genome shotgun (WGS) entry which is preliminary data.</text>
</comment>
<feature type="chain" id="PRO_5025581485" evidence="2">
    <location>
        <begin position="21"/>
        <end position="369"/>
    </location>
</feature>
<dbReference type="SUPFAM" id="SSF55797">
    <property type="entry name" value="PR-1-like"/>
    <property type="match status" value="1"/>
</dbReference>
<dbReference type="RefSeq" id="XP_053582131.1">
    <property type="nucleotide sequence ID" value="XM_053733218.1"/>
</dbReference>
<accession>A0A6A5GDM3</accession>
<feature type="compositionally biased region" description="Acidic residues" evidence="1">
    <location>
        <begin position="354"/>
        <end position="363"/>
    </location>
</feature>
<reference evidence="3 4" key="1">
    <citation type="submission" date="2019-12" db="EMBL/GenBank/DDBJ databases">
        <title>Chromosome-level assembly of the Caenorhabditis remanei genome.</title>
        <authorList>
            <person name="Teterina A.A."/>
            <person name="Willis J.H."/>
            <person name="Phillips P.C."/>
        </authorList>
    </citation>
    <scope>NUCLEOTIDE SEQUENCE [LARGE SCALE GENOMIC DNA]</scope>
    <source>
        <strain evidence="3 4">PX506</strain>
        <tissue evidence="3">Whole organism</tissue>
    </source>
</reference>
<feature type="signal peptide" evidence="2">
    <location>
        <begin position="1"/>
        <end position="20"/>
    </location>
</feature>
<gene>
    <name evidence="3" type="ORF">GCK72_019774</name>
</gene>
<feature type="region of interest" description="Disordered" evidence="1">
    <location>
        <begin position="335"/>
        <end position="369"/>
    </location>
</feature>
<name>A0A6A5GDM3_CAERE</name>
<dbReference type="Gene3D" id="3.40.33.10">
    <property type="entry name" value="CAP"/>
    <property type="match status" value="1"/>
</dbReference>
<dbReference type="KEGG" id="crq:GCK72_019774"/>
<proteinExistence type="predicted"/>
<organism evidence="3 4">
    <name type="scientific">Caenorhabditis remanei</name>
    <name type="common">Caenorhabditis vulgaris</name>
    <dbReference type="NCBI Taxonomy" id="31234"/>
    <lineage>
        <taxon>Eukaryota</taxon>
        <taxon>Metazoa</taxon>
        <taxon>Ecdysozoa</taxon>
        <taxon>Nematoda</taxon>
        <taxon>Chromadorea</taxon>
        <taxon>Rhabditida</taxon>
        <taxon>Rhabditina</taxon>
        <taxon>Rhabditomorpha</taxon>
        <taxon>Rhabditoidea</taxon>
        <taxon>Rhabditidae</taxon>
        <taxon>Peloderinae</taxon>
        <taxon>Caenorhabditis</taxon>
    </lineage>
</organism>
<dbReference type="EMBL" id="WUAV01000005">
    <property type="protein sequence ID" value="KAF1753218.1"/>
    <property type="molecule type" value="Genomic_DNA"/>
</dbReference>
<evidence type="ECO:0000313" key="3">
    <source>
        <dbReference type="EMBL" id="KAF1753218.1"/>
    </source>
</evidence>